<feature type="compositionally biased region" description="Polar residues" evidence="1">
    <location>
        <begin position="124"/>
        <end position="144"/>
    </location>
</feature>
<protein>
    <submittedName>
        <fullName evidence="2">Uncharacterized protein</fullName>
    </submittedName>
</protein>
<gene>
    <name evidence="2" type="ORF">XNOV1_A020728</name>
</gene>
<dbReference type="AlphaFoldDB" id="A0AAV1F3F2"/>
<accession>A0AAV1F3F2</accession>
<feature type="compositionally biased region" description="Acidic residues" evidence="1">
    <location>
        <begin position="8"/>
        <end position="17"/>
    </location>
</feature>
<evidence type="ECO:0000313" key="3">
    <source>
        <dbReference type="Proteomes" id="UP001178508"/>
    </source>
</evidence>
<dbReference type="EMBL" id="OY660867">
    <property type="protein sequence ID" value="CAJ1055573.1"/>
    <property type="molecule type" value="Genomic_DNA"/>
</dbReference>
<proteinExistence type="predicted"/>
<feature type="region of interest" description="Disordered" evidence="1">
    <location>
        <begin position="1"/>
        <end position="107"/>
    </location>
</feature>
<feature type="compositionally biased region" description="Basic and acidic residues" evidence="1">
    <location>
        <begin position="42"/>
        <end position="64"/>
    </location>
</feature>
<organism evidence="2 3">
    <name type="scientific">Xyrichtys novacula</name>
    <name type="common">Pearly razorfish</name>
    <name type="synonym">Hemipteronotus novacula</name>
    <dbReference type="NCBI Taxonomy" id="13765"/>
    <lineage>
        <taxon>Eukaryota</taxon>
        <taxon>Metazoa</taxon>
        <taxon>Chordata</taxon>
        <taxon>Craniata</taxon>
        <taxon>Vertebrata</taxon>
        <taxon>Euteleostomi</taxon>
        <taxon>Actinopterygii</taxon>
        <taxon>Neopterygii</taxon>
        <taxon>Teleostei</taxon>
        <taxon>Neoteleostei</taxon>
        <taxon>Acanthomorphata</taxon>
        <taxon>Eupercaria</taxon>
        <taxon>Labriformes</taxon>
        <taxon>Labridae</taxon>
        <taxon>Xyrichtys</taxon>
    </lineage>
</organism>
<reference evidence="2" key="1">
    <citation type="submission" date="2023-08" db="EMBL/GenBank/DDBJ databases">
        <authorList>
            <person name="Alioto T."/>
            <person name="Alioto T."/>
            <person name="Gomez Garrido J."/>
        </authorList>
    </citation>
    <scope>NUCLEOTIDE SEQUENCE</scope>
</reference>
<name>A0AAV1F3F2_XYRNO</name>
<sequence length="245" mass="27701">MGIHPPPEETEAEEETGASDVPALAASKKSFTFNFRGHLRRKVSDKNEKDTPAESKGEKKERRTFLHWMRRKRIQPAPLKNMNEVQSDSSAAEHKQSGTSSEEDVVTISLQLEKNGTFLPCRSKISQNITVTDTNPQKSRSKTSVDYIEPDAEGPEKNNTSAEPKPKKSKRLRKFLSNPFSKNESKLKTEEKEKKEEKEKVSADRDVGSPPFWVRLVCGSQTRSLHPKHSSSLHPDRTGECWSET</sequence>
<keyword evidence="3" id="KW-1185">Reference proteome</keyword>
<dbReference type="Proteomes" id="UP001178508">
    <property type="component" value="Chromosome 4"/>
</dbReference>
<evidence type="ECO:0000313" key="2">
    <source>
        <dbReference type="EMBL" id="CAJ1055573.1"/>
    </source>
</evidence>
<feature type="compositionally biased region" description="Basic and acidic residues" evidence="1">
    <location>
        <begin position="183"/>
        <end position="207"/>
    </location>
</feature>
<feature type="region of interest" description="Disordered" evidence="1">
    <location>
        <begin position="121"/>
        <end position="245"/>
    </location>
</feature>
<evidence type="ECO:0000256" key="1">
    <source>
        <dbReference type="SAM" id="MobiDB-lite"/>
    </source>
</evidence>